<dbReference type="GO" id="GO:0006310">
    <property type="term" value="P:DNA recombination"/>
    <property type="evidence" value="ECO:0007669"/>
    <property type="project" value="UniProtKB-KW"/>
</dbReference>
<evidence type="ECO:0000256" key="3">
    <source>
        <dbReference type="ARBA" id="ARBA00022723"/>
    </source>
</evidence>
<keyword evidence="7" id="KW-0229">DNA integration</keyword>
<keyword evidence="6" id="KW-0460">Magnesium</keyword>
<feature type="compositionally biased region" description="Low complexity" evidence="12">
    <location>
        <begin position="448"/>
        <end position="459"/>
    </location>
</feature>
<evidence type="ECO:0000256" key="11">
    <source>
        <dbReference type="ARBA" id="ARBA00023172"/>
    </source>
</evidence>
<evidence type="ECO:0000256" key="2">
    <source>
        <dbReference type="ARBA" id="ARBA00022722"/>
    </source>
</evidence>
<dbReference type="GO" id="GO:0016787">
    <property type="term" value="F:hydrolase activity"/>
    <property type="evidence" value="ECO:0007669"/>
    <property type="project" value="UniProtKB-KW"/>
</dbReference>
<comment type="caution">
    <text evidence="13">The sequence shown here is derived from an EMBL/GenBank/DDBJ whole genome shotgun (WGS) entry which is preliminary data.</text>
</comment>
<evidence type="ECO:0000256" key="6">
    <source>
        <dbReference type="ARBA" id="ARBA00022842"/>
    </source>
</evidence>
<evidence type="ECO:0000313" key="14">
    <source>
        <dbReference type="Proteomes" id="UP000249757"/>
    </source>
</evidence>
<name>A0A922N599_9PLEO</name>
<evidence type="ECO:0000256" key="5">
    <source>
        <dbReference type="ARBA" id="ARBA00022801"/>
    </source>
</evidence>
<feature type="region of interest" description="Disordered" evidence="12">
    <location>
        <begin position="1"/>
        <end position="39"/>
    </location>
</feature>
<dbReference type="GO" id="GO:0003677">
    <property type="term" value="F:DNA binding"/>
    <property type="evidence" value="ECO:0007669"/>
    <property type="project" value="UniProtKB-KW"/>
</dbReference>
<keyword evidence="8" id="KW-0695">RNA-directed DNA polymerase</keyword>
<evidence type="ECO:0000313" key="13">
    <source>
        <dbReference type="EMBL" id="KAI1507961.1"/>
    </source>
</evidence>
<evidence type="ECO:0000256" key="10">
    <source>
        <dbReference type="ARBA" id="ARBA00023125"/>
    </source>
</evidence>
<keyword evidence="5" id="KW-0378">Hydrolase</keyword>
<keyword evidence="2" id="KW-0540">Nuclease</keyword>
<dbReference type="GO" id="GO:0003887">
    <property type="term" value="F:DNA-directed DNA polymerase activity"/>
    <property type="evidence" value="ECO:0007669"/>
    <property type="project" value="UniProtKB-KW"/>
</dbReference>
<proteinExistence type="predicted"/>
<keyword evidence="10" id="KW-0238">DNA-binding</keyword>
<feature type="region of interest" description="Disordered" evidence="12">
    <location>
        <begin position="425"/>
        <end position="501"/>
    </location>
</feature>
<evidence type="ECO:0000256" key="1">
    <source>
        <dbReference type="ARBA" id="ARBA00022695"/>
    </source>
</evidence>
<keyword evidence="9" id="KW-0239">DNA-directed DNA polymerase</keyword>
<evidence type="ECO:0000256" key="7">
    <source>
        <dbReference type="ARBA" id="ARBA00022908"/>
    </source>
</evidence>
<keyword evidence="4" id="KW-0255">Endonuclease</keyword>
<reference evidence="14" key="1">
    <citation type="journal article" date="2022" name="Microb. Genom.">
        <title>A global pangenome for the wheat fungal pathogen Pyrenophora tritici-repentis and prediction of effector protein structural homology.</title>
        <authorList>
            <person name="Moolhuijzen P.M."/>
            <person name="See P.T."/>
            <person name="Shi G."/>
            <person name="Powell H.R."/>
            <person name="Cockram J."/>
            <person name="Jorgensen L.N."/>
            <person name="Benslimane H."/>
            <person name="Strelkov S.E."/>
            <person name="Turner J."/>
            <person name="Liu Z."/>
            <person name="Moffat C.S."/>
        </authorList>
    </citation>
    <scope>NUCLEOTIDE SEQUENCE [LARGE SCALE GENOMIC DNA]</scope>
</reference>
<dbReference type="GO" id="GO:0015074">
    <property type="term" value="P:DNA integration"/>
    <property type="evidence" value="ECO:0007669"/>
    <property type="project" value="UniProtKB-KW"/>
</dbReference>
<dbReference type="AlphaFoldDB" id="A0A922N599"/>
<accession>A0A922N599</accession>
<dbReference type="InterPro" id="IPR039537">
    <property type="entry name" value="Retrotran_Ty1/copia-like"/>
</dbReference>
<dbReference type="GO" id="GO:0046872">
    <property type="term" value="F:metal ion binding"/>
    <property type="evidence" value="ECO:0007669"/>
    <property type="project" value="UniProtKB-KW"/>
</dbReference>
<dbReference type="PANTHER" id="PTHR42648">
    <property type="entry name" value="TRANSPOSASE, PUTATIVE-RELATED"/>
    <property type="match status" value="1"/>
</dbReference>
<keyword evidence="1" id="KW-0548">Nucleotidyltransferase</keyword>
<keyword evidence="11" id="KW-0233">DNA recombination</keyword>
<sequence length="501" mass="56150">MANALRATEQGLRKKIKPQAEFQSSSMISMDDGQPARDKPHVNAVLQTAVATGLLAPPLLTRWILDLGSNCHVTNTKGADWILTKRGRPSDCVYAGGALTQVEEWGETTIQVKTPTGEGHMKLTWVAYIPGFFTSVVGLSRSRSLGINFDSGRDCLYQKKASNIICLLQYRDGHWLVDVEKDQKVELDLLSTYATRYTKPSKEPRKDPSVSQDTAHRMFGHISRKAVGHLNDHVIGISVEEQAIAPTWTDCQVCIETKLHKFVSRRAQSEPAERPFYRIEEQNGLSEQAGKMIVIRARAIRIDGRLPMELSNECCLVAVYLLNRTPVESLGWKTPYEVVRGQKPSAAHLNAVGARAYVLNNKLKHGEKLESRALIGQLVGYDSTNIYRPVYPDRQTLREVLTILDVPEQLEETDQEIELLLKSAQRDWSGPSRSEQAARTDHAKDTSRTFPTPESTPESMPEPEPELETVEMPRGREQIPVEAEAPDRRLNNAPRREEISG</sequence>
<evidence type="ECO:0000256" key="9">
    <source>
        <dbReference type="ARBA" id="ARBA00022932"/>
    </source>
</evidence>
<evidence type="ECO:0000256" key="8">
    <source>
        <dbReference type="ARBA" id="ARBA00022918"/>
    </source>
</evidence>
<protein>
    <submittedName>
        <fullName evidence="13">Uncharacterized protein</fullName>
    </submittedName>
</protein>
<dbReference type="GO" id="GO:0003964">
    <property type="term" value="F:RNA-directed DNA polymerase activity"/>
    <property type="evidence" value="ECO:0007669"/>
    <property type="project" value="UniProtKB-KW"/>
</dbReference>
<keyword evidence="9" id="KW-0808">Transferase</keyword>
<dbReference type="GO" id="GO:0004519">
    <property type="term" value="F:endonuclease activity"/>
    <property type="evidence" value="ECO:0007669"/>
    <property type="project" value="UniProtKB-KW"/>
</dbReference>
<feature type="compositionally biased region" description="Basic and acidic residues" evidence="12">
    <location>
        <begin position="471"/>
        <end position="501"/>
    </location>
</feature>
<dbReference type="Proteomes" id="UP000249757">
    <property type="component" value="Unassembled WGS sequence"/>
</dbReference>
<gene>
    <name evidence="13" type="ORF">Ptr86124_013057</name>
</gene>
<dbReference type="InterPro" id="IPR012337">
    <property type="entry name" value="RNaseH-like_sf"/>
</dbReference>
<keyword evidence="14" id="KW-1185">Reference proteome</keyword>
<keyword evidence="3" id="KW-0479">Metal-binding</keyword>
<evidence type="ECO:0000256" key="12">
    <source>
        <dbReference type="SAM" id="MobiDB-lite"/>
    </source>
</evidence>
<feature type="compositionally biased region" description="Basic and acidic residues" evidence="12">
    <location>
        <begin position="436"/>
        <end position="447"/>
    </location>
</feature>
<organism evidence="13 14">
    <name type="scientific">Pyrenophora tritici-repentis</name>
    <dbReference type="NCBI Taxonomy" id="45151"/>
    <lineage>
        <taxon>Eukaryota</taxon>
        <taxon>Fungi</taxon>
        <taxon>Dikarya</taxon>
        <taxon>Ascomycota</taxon>
        <taxon>Pezizomycotina</taxon>
        <taxon>Dothideomycetes</taxon>
        <taxon>Pleosporomycetidae</taxon>
        <taxon>Pleosporales</taxon>
        <taxon>Pleosporineae</taxon>
        <taxon>Pleosporaceae</taxon>
        <taxon>Pyrenophora</taxon>
    </lineage>
</organism>
<evidence type="ECO:0000256" key="4">
    <source>
        <dbReference type="ARBA" id="ARBA00022759"/>
    </source>
</evidence>
<dbReference type="EMBL" id="NRDI02000030">
    <property type="protein sequence ID" value="KAI1507961.1"/>
    <property type="molecule type" value="Genomic_DNA"/>
</dbReference>
<dbReference type="SUPFAM" id="SSF53098">
    <property type="entry name" value="Ribonuclease H-like"/>
    <property type="match status" value="1"/>
</dbReference>
<dbReference type="PANTHER" id="PTHR42648:SF11">
    <property type="entry name" value="TRANSPOSON TY4-P GAG-POL POLYPROTEIN"/>
    <property type="match status" value="1"/>
</dbReference>